<sequence>MILKVMVQLVKHQVQLVMLQVNVLTHIQAVNIKPEVLQAVEKLKREHAAQDERELARWVQDELSWNRNNIGSMPGISQDTSGNADTDVNTNDIEGCEKRNMNMEMLKVSSEESNEEQTVNYVSTGNHAGVCTTKDPPDIPEMKSSSGGLTKNTVSPRDLMTNSGGEIAEICDYDAAKDCDPGKEGKSDRVVVVEKDCIDNVEASEELNDQEGGALWDIFRRQDVPILQKFLNKHYKEFRHIYGSPLQQVVHPIHDQTFYLTMEHKRRLKEEYGIEPWTFVQKLGEAVFIPAGCPHQVRNLKSCIKVALDFVSPENVRECIRLAEEFRILPQNHLAKEDKLEVKKISLHAIRSATELLGRQLAAP</sequence>
<protein>
    <submittedName>
        <fullName evidence="7">Histone modifying enzyme</fullName>
    </submittedName>
</protein>
<dbReference type="Pfam" id="PF02373">
    <property type="entry name" value="JmjC"/>
    <property type="match status" value="1"/>
</dbReference>
<evidence type="ECO:0000313" key="8">
    <source>
        <dbReference type="Proteomes" id="UP001454036"/>
    </source>
</evidence>
<keyword evidence="4" id="KW-0539">Nucleus</keyword>
<proteinExistence type="inferred from homology"/>
<dbReference type="InterPro" id="IPR003347">
    <property type="entry name" value="JmjC_dom"/>
</dbReference>
<keyword evidence="8" id="KW-1185">Reference proteome</keyword>
<comment type="caution">
    <text evidence="7">The sequence shown here is derived from an EMBL/GenBank/DDBJ whole genome shotgun (WGS) entry which is preliminary data.</text>
</comment>
<dbReference type="PANTHER" id="PTHR12549">
    <property type="entry name" value="JMJC DOMAIN-CONTAINING HISTONE DEMETHYLATION PROTEIN"/>
    <property type="match status" value="1"/>
</dbReference>
<evidence type="ECO:0000256" key="2">
    <source>
        <dbReference type="ARBA" id="ARBA00006801"/>
    </source>
</evidence>
<dbReference type="GO" id="GO:0031490">
    <property type="term" value="F:chromatin DNA binding"/>
    <property type="evidence" value="ECO:0007669"/>
    <property type="project" value="TreeGrafter"/>
</dbReference>
<feature type="compositionally biased region" description="Polar residues" evidence="5">
    <location>
        <begin position="143"/>
        <end position="157"/>
    </location>
</feature>
<dbReference type="GO" id="GO:0006357">
    <property type="term" value="P:regulation of transcription by RNA polymerase II"/>
    <property type="evidence" value="ECO:0007669"/>
    <property type="project" value="TreeGrafter"/>
</dbReference>
<dbReference type="EMBL" id="BAABME010001112">
    <property type="protein sequence ID" value="GAA0147641.1"/>
    <property type="molecule type" value="Genomic_DNA"/>
</dbReference>
<dbReference type="FunFam" id="2.60.120.650:FF:000033">
    <property type="entry name" value="Transcription factor jumonji (JmjC) domain-containing protein"/>
    <property type="match status" value="1"/>
</dbReference>
<evidence type="ECO:0000313" key="7">
    <source>
        <dbReference type="EMBL" id="GAA0147641.1"/>
    </source>
</evidence>
<dbReference type="GO" id="GO:0046872">
    <property type="term" value="F:metal ion binding"/>
    <property type="evidence" value="ECO:0007669"/>
    <property type="project" value="UniProtKB-KW"/>
</dbReference>
<dbReference type="GO" id="GO:0000118">
    <property type="term" value="C:histone deacetylase complex"/>
    <property type="evidence" value="ECO:0007669"/>
    <property type="project" value="TreeGrafter"/>
</dbReference>
<evidence type="ECO:0000256" key="4">
    <source>
        <dbReference type="ARBA" id="ARBA00023242"/>
    </source>
</evidence>
<dbReference type="AlphaFoldDB" id="A0AAV3P9H5"/>
<keyword evidence="3" id="KW-0479">Metal-binding</keyword>
<comment type="similarity">
    <text evidence="2">Belongs to the JARID1 histone demethylase family.</text>
</comment>
<gene>
    <name evidence="7" type="ORF">LIER_07293</name>
</gene>
<dbReference type="InterPro" id="IPR045109">
    <property type="entry name" value="LSDs-like"/>
</dbReference>
<dbReference type="SMART" id="SM00558">
    <property type="entry name" value="JmjC"/>
    <property type="match status" value="1"/>
</dbReference>
<feature type="domain" description="JmjC" evidence="6">
    <location>
        <begin position="59"/>
        <end position="327"/>
    </location>
</feature>
<evidence type="ECO:0000256" key="3">
    <source>
        <dbReference type="ARBA" id="ARBA00022723"/>
    </source>
</evidence>
<dbReference type="GO" id="GO:0032454">
    <property type="term" value="F:histone H3K9 demethylase activity"/>
    <property type="evidence" value="ECO:0007669"/>
    <property type="project" value="InterPro"/>
</dbReference>
<dbReference type="Gene3D" id="2.60.120.650">
    <property type="entry name" value="Cupin"/>
    <property type="match status" value="1"/>
</dbReference>
<dbReference type="PANTHER" id="PTHR12549:SF11">
    <property type="entry name" value="LYSINE-SPECIFIC DEMETHYLASE JMJ25"/>
    <property type="match status" value="1"/>
</dbReference>
<evidence type="ECO:0000256" key="1">
    <source>
        <dbReference type="ARBA" id="ARBA00004123"/>
    </source>
</evidence>
<dbReference type="SUPFAM" id="SSF51197">
    <property type="entry name" value="Clavaminate synthase-like"/>
    <property type="match status" value="1"/>
</dbReference>
<dbReference type="PROSITE" id="PS51184">
    <property type="entry name" value="JMJC"/>
    <property type="match status" value="1"/>
</dbReference>
<name>A0AAV3P9H5_LITER</name>
<evidence type="ECO:0000256" key="5">
    <source>
        <dbReference type="SAM" id="MobiDB-lite"/>
    </source>
</evidence>
<reference evidence="7 8" key="1">
    <citation type="submission" date="2024-01" db="EMBL/GenBank/DDBJ databases">
        <title>The complete chloroplast genome sequence of Lithospermum erythrorhizon: insights into the phylogenetic relationship among Boraginaceae species and the maternal lineages of purple gromwells.</title>
        <authorList>
            <person name="Okada T."/>
            <person name="Watanabe K."/>
        </authorList>
    </citation>
    <scope>NUCLEOTIDE SEQUENCE [LARGE SCALE GENOMIC DNA]</scope>
</reference>
<feature type="region of interest" description="Disordered" evidence="5">
    <location>
        <begin position="136"/>
        <end position="157"/>
    </location>
</feature>
<evidence type="ECO:0000259" key="6">
    <source>
        <dbReference type="PROSITE" id="PS51184"/>
    </source>
</evidence>
<organism evidence="7 8">
    <name type="scientific">Lithospermum erythrorhizon</name>
    <name type="common">Purple gromwell</name>
    <name type="synonym">Lithospermum officinale var. erythrorhizon</name>
    <dbReference type="NCBI Taxonomy" id="34254"/>
    <lineage>
        <taxon>Eukaryota</taxon>
        <taxon>Viridiplantae</taxon>
        <taxon>Streptophyta</taxon>
        <taxon>Embryophyta</taxon>
        <taxon>Tracheophyta</taxon>
        <taxon>Spermatophyta</taxon>
        <taxon>Magnoliopsida</taxon>
        <taxon>eudicotyledons</taxon>
        <taxon>Gunneridae</taxon>
        <taxon>Pentapetalae</taxon>
        <taxon>asterids</taxon>
        <taxon>lamiids</taxon>
        <taxon>Boraginales</taxon>
        <taxon>Boraginaceae</taxon>
        <taxon>Boraginoideae</taxon>
        <taxon>Lithospermeae</taxon>
        <taxon>Lithospermum</taxon>
    </lineage>
</organism>
<comment type="subcellular location">
    <subcellularLocation>
        <location evidence="1">Nucleus</location>
    </subcellularLocation>
</comment>
<dbReference type="Proteomes" id="UP001454036">
    <property type="component" value="Unassembled WGS sequence"/>
</dbReference>
<dbReference type="GO" id="GO:0003712">
    <property type="term" value="F:transcription coregulator activity"/>
    <property type="evidence" value="ECO:0007669"/>
    <property type="project" value="TreeGrafter"/>
</dbReference>
<accession>A0AAV3P9H5</accession>
<dbReference type="GO" id="GO:0000785">
    <property type="term" value="C:chromatin"/>
    <property type="evidence" value="ECO:0007669"/>
    <property type="project" value="TreeGrafter"/>
</dbReference>